<keyword evidence="2" id="KW-1133">Transmembrane helix</keyword>
<keyword evidence="2" id="KW-0472">Membrane</keyword>
<dbReference type="AlphaFoldDB" id="A0A521F499"/>
<feature type="region of interest" description="Disordered" evidence="1">
    <location>
        <begin position="1"/>
        <end position="21"/>
    </location>
</feature>
<feature type="transmembrane region" description="Helical" evidence="2">
    <location>
        <begin position="170"/>
        <end position="192"/>
    </location>
</feature>
<name>A0A521F499_9BACT</name>
<evidence type="ECO:0008006" key="5">
    <source>
        <dbReference type="Google" id="ProtNLM"/>
    </source>
</evidence>
<keyword evidence="2" id="KW-0812">Transmembrane</keyword>
<evidence type="ECO:0000256" key="2">
    <source>
        <dbReference type="SAM" id="Phobius"/>
    </source>
</evidence>
<sequence length="197" mass="21402">MEELPRQEFDSPYQGTDGSSEPSYWTSVTMAGVLFGIVAFILSLVSSYAIINSEPTGTIFSPTQLLGTLACLLGAFGGMVATWHYIREFDLSIKLGRGALIGFLTGVCIAIVSVVLNQVWQFVDPDMTQKVIESTIANMEAMDMPEAQKQQMIDATAESVRDQTSIGSQLLWGVPLYGILNLFTGMIGAKIFSKQQA</sequence>
<evidence type="ECO:0000256" key="1">
    <source>
        <dbReference type="SAM" id="MobiDB-lite"/>
    </source>
</evidence>
<gene>
    <name evidence="3" type="ORF">SAMN06265218_1236</name>
</gene>
<dbReference type="OrthoDB" id="1524923at2"/>
<feature type="transmembrane region" description="Helical" evidence="2">
    <location>
        <begin position="28"/>
        <end position="51"/>
    </location>
</feature>
<feature type="transmembrane region" description="Helical" evidence="2">
    <location>
        <begin position="63"/>
        <end position="86"/>
    </location>
</feature>
<organism evidence="3 4">
    <name type="scientific">Fodinibius sediminis</name>
    <dbReference type="NCBI Taxonomy" id="1214077"/>
    <lineage>
        <taxon>Bacteria</taxon>
        <taxon>Pseudomonadati</taxon>
        <taxon>Balneolota</taxon>
        <taxon>Balneolia</taxon>
        <taxon>Balneolales</taxon>
        <taxon>Balneolaceae</taxon>
        <taxon>Fodinibius</taxon>
    </lineage>
</organism>
<protein>
    <recommendedName>
        <fullName evidence="5">DUF4199 domain-containing protein</fullName>
    </recommendedName>
</protein>
<keyword evidence="4" id="KW-1185">Reference proteome</keyword>
<dbReference type="Pfam" id="PF13858">
    <property type="entry name" value="DUF4199"/>
    <property type="match status" value="1"/>
</dbReference>
<dbReference type="EMBL" id="FXTH01000023">
    <property type="protein sequence ID" value="SMO90969.1"/>
    <property type="molecule type" value="Genomic_DNA"/>
</dbReference>
<evidence type="ECO:0000313" key="4">
    <source>
        <dbReference type="Proteomes" id="UP000317593"/>
    </source>
</evidence>
<proteinExistence type="predicted"/>
<dbReference type="InterPro" id="IPR025250">
    <property type="entry name" value="DUF4199"/>
</dbReference>
<dbReference type="Proteomes" id="UP000317593">
    <property type="component" value="Unassembled WGS sequence"/>
</dbReference>
<accession>A0A521F499</accession>
<dbReference type="RefSeq" id="WP_142715914.1">
    <property type="nucleotide sequence ID" value="NZ_FXTH01000023.1"/>
</dbReference>
<feature type="transmembrane region" description="Helical" evidence="2">
    <location>
        <begin position="98"/>
        <end position="120"/>
    </location>
</feature>
<evidence type="ECO:0000313" key="3">
    <source>
        <dbReference type="EMBL" id="SMO90969.1"/>
    </source>
</evidence>
<reference evidence="3 4" key="1">
    <citation type="submission" date="2017-05" db="EMBL/GenBank/DDBJ databases">
        <authorList>
            <person name="Varghese N."/>
            <person name="Submissions S."/>
        </authorList>
    </citation>
    <scope>NUCLEOTIDE SEQUENCE [LARGE SCALE GENOMIC DNA]</scope>
    <source>
        <strain evidence="3 4">DSM 21194</strain>
    </source>
</reference>